<proteinExistence type="predicted"/>
<evidence type="ECO:0000313" key="1">
    <source>
        <dbReference type="EMBL" id="CAG5068812.1"/>
    </source>
</evidence>
<organism evidence="1 2">
    <name type="scientific">Dyadobacter linearis</name>
    <dbReference type="NCBI Taxonomy" id="2823330"/>
    <lineage>
        <taxon>Bacteria</taxon>
        <taxon>Pseudomonadati</taxon>
        <taxon>Bacteroidota</taxon>
        <taxon>Cytophagia</taxon>
        <taxon>Cytophagales</taxon>
        <taxon>Spirosomataceae</taxon>
        <taxon>Dyadobacter</taxon>
    </lineage>
</organism>
<sequence length="60" mass="7222">MKTLHYTIVSEEMVWLWYYDELHAKHFKELLDYDARTFIKELNASGGDLPAVVERQKQTY</sequence>
<dbReference type="RefSeq" id="WP_215232939.1">
    <property type="nucleotide sequence ID" value="NZ_CAJRAU010000002.1"/>
</dbReference>
<evidence type="ECO:0000313" key="2">
    <source>
        <dbReference type="Proteomes" id="UP000679725"/>
    </source>
</evidence>
<dbReference type="EMBL" id="CAJRAU010000002">
    <property type="protein sequence ID" value="CAG5068812.1"/>
    <property type="molecule type" value="Genomic_DNA"/>
</dbReference>
<reference evidence="1 2" key="1">
    <citation type="submission" date="2021-04" db="EMBL/GenBank/DDBJ databases">
        <authorList>
            <person name="Rodrigo-Torres L."/>
            <person name="Arahal R. D."/>
            <person name="Lucena T."/>
        </authorList>
    </citation>
    <scope>NUCLEOTIDE SEQUENCE [LARGE SCALE GENOMIC DNA]</scope>
    <source>
        <strain evidence="1 2">CECT 9623</strain>
    </source>
</reference>
<comment type="caution">
    <text evidence="1">The sequence shown here is derived from an EMBL/GenBank/DDBJ whole genome shotgun (WGS) entry which is preliminary data.</text>
</comment>
<accession>A0ABM8UMX8</accession>
<gene>
    <name evidence="1" type="ORF">DYBT9623_01544</name>
</gene>
<name>A0ABM8UMX8_9BACT</name>
<keyword evidence="2" id="KW-1185">Reference proteome</keyword>
<protein>
    <submittedName>
        <fullName evidence="1">Uncharacterized protein</fullName>
    </submittedName>
</protein>
<dbReference type="Proteomes" id="UP000679725">
    <property type="component" value="Unassembled WGS sequence"/>
</dbReference>